<sequence>MSYRMEFRAHWRPLLAATVGMSLGLALNHYVMSLFAPAIIAEFGWSRAQYALIGIAPFVTMFFIPLAGRFTDRVGPRIAATVGFVSLPLGYLALSFMNGSFYLFLAILIVKATFGTLTTTMVFARVVVERFDRARGIGLSIVMSGAPLVAAVAVPFVAEIIADYGWRNGFRALGLLSILGGVITVILLGRGKGAAPVVSERHVAYSRNDVVQLFRSPLFLLTIGGMLLVNVPQLLVASQLKLVLAENGASGAAATGIIALYAGGVAVGRFISGLALDRIAVHKVAIFALGLPALGLAALASPFDAVWLLGGSVLLMALAQGAEGDIGAYLVSRKFALRNYSLILSFLTVSLTLGAATGPLILSYTLRLADRYDSFLLISAGATLVGAVLFYLTGKHPGEREVAPALGRPALA</sequence>
<feature type="transmembrane region" description="Helical" evidence="4">
    <location>
        <begin position="170"/>
        <end position="189"/>
    </location>
</feature>
<organism evidence="6 7">
    <name type="scientific">Alterirhizorhabdus solaris</name>
    <dbReference type="NCBI Taxonomy" id="2529389"/>
    <lineage>
        <taxon>Bacteria</taxon>
        <taxon>Pseudomonadati</taxon>
        <taxon>Pseudomonadota</taxon>
        <taxon>Alphaproteobacteria</taxon>
        <taxon>Sphingomonadales</taxon>
        <taxon>Rhizorhabdaceae</taxon>
        <taxon>Alterirhizorhabdus</taxon>
    </lineage>
</organism>
<feature type="transmembrane region" description="Helical" evidence="4">
    <location>
        <begin position="280"/>
        <end position="300"/>
    </location>
</feature>
<dbReference type="PROSITE" id="PS50850">
    <property type="entry name" value="MFS"/>
    <property type="match status" value="1"/>
</dbReference>
<feature type="domain" description="Major facilitator superfamily (MFS) profile" evidence="5">
    <location>
        <begin position="14"/>
        <end position="398"/>
    </location>
</feature>
<dbReference type="OrthoDB" id="9796632at2"/>
<dbReference type="PANTHER" id="PTHR11360:SF284">
    <property type="entry name" value="EG:103B4.3 PROTEIN-RELATED"/>
    <property type="match status" value="1"/>
</dbReference>
<feature type="transmembrane region" description="Helical" evidence="4">
    <location>
        <begin position="249"/>
        <end position="268"/>
    </location>
</feature>
<dbReference type="GO" id="GO:0022857">
    <property type="term" value="F:transmembrane transporter activity"/>
    <property type="evidence" value="ECO:0007669"/>
    <property type="project" value="InterPro"/>
</dbReference>
<evidence type="ECO:0000313" key="6">
    <source>
        <dbReference type="EMBL" id="TVV76617.1"/>
    </source>
</evidence>
<dbReference type="Gene3D" id="1.20.1250.20">
    <property type="entry name" value="MFS general substrate transporter like domains"/>
    <property type="match status" value="2"/>
</dbReference>
<evidence type="ECO:0000256" key="1">
    <source>
        <dbReference type="ARBA" id="ARBA00022692"/>
    </source>
</evidence>
<dbReference type="SUPFAM" id="SSF103473">
    <property type="entry name" value="MFS general substrate transporter"/>
    <property type="match status" value="1"/>
</dbReference>
<evidence type="ECO:0000259" key="5">
    <source>
        <dbReference type="PROSITE" id="PS50850"/>
    </source>
</evidence>
<feature type="transmembrane region" description="Helical" evidence="4">
    <location>
        <begin position="210"/>
        <end position="229"/>
    </location>
</feature>
<dbReference type="InterPro" id="IPR050327">
    <property type="entry name" value="Proton-linked_MCT"/>
</dbReference>
<reference evidence="6 7" key="1">
    <citation type="submission" date="2019-07" db="EMBL/GenBank/DDBJ databases">
        <title>Sphingomonas solaris sp. nov., isolated from a solar panel from Boston, Massachusetts.</title>
        <authorList>
            <person name="Tanner K."/>
            <person name="Pascual J."/>
            <person name="Mancuso C."/>
            <person name="Pereto J."/>
            <person name="Khalil A."/>
            <person name="Vilanova C."/>
        </authorList>
    </citation>
    <scope>NUCLEOTIDE SEQUENCE [LARGE SCALE GENOMIC DNA]</scope>
    <source>
        <strain evidence="6 7">R4DWN</strain>
    </source>
</reference>
<dbReference type="InterPro" id="IPR036259">
    <property type="entry name" value="MFS_trans_sf"/>
</dbReference>
<dbReference type="Pfam" id="PF07690">
    <property type="entry name" value="MFS_1"/>
    <property type="match status" value="2"/>
</dbReference>
<feature type="transmembrane region" description="Helical" evidence="4">
    <location>
        <begin position="374"/>
        <end position="392"/>
    </location>
</feature>
<dbReference type="PANTHER" id="PTHR11360">
    <property type="entry name" value="MONOCARBOXYLATE TRANSPORTER"/>
    <property type="match status" value="1"/>
</dbReference>
<gene>
    <name evidence="6" type="ORF">FOY91_03560</name>
</gene>
<evidence type="ECO:0000256" key="2">
    <source>
        <dbReference type="ARBA" id="ARBA00022989"/>
    </source>
</evidence>
<keyword evidence="7" id="KW-1185">Reference proteome</keyword>
<dbReference type="InterPro" id="IPR011701">
    <property type="entry name" value="MFS"/>
</dbReference>
<dbReference type="AlphaFoldDB" id="A0A558RB24"/>
<feature type="transmembrane region" description="Helical" evidence="4">
    <location>
        <begin position="342"/>
        <end position="362"/>
    </location>
</feature>
<evidence type="ECO:0000256" key="4">
    <source>
        <dbReference type="SAM" id="Phobius"/>
    </source>
</evidence>
<feature type="transmembrane region" description="Helical" evidence="4">
    <location>
        <begin position="48"/>
        <end position="66"/>
    </location>
</feature>
<dbReference type="InterPro" id="IPR020846">
    <property type="entry name" value="MFS_dom"/>
</dbReference>
<keyword evidence="2 4" id="KW-1133">Transmembrane helix</keyword>
<feature type="transmembrane region" description="Helical" evidence="4">
    <location>
        <begin position="136"/>
        <end position="158"/>
    </location>
</feature>
<feature type="transmembrane region" description="Helical" evidence="4">
    <location>
        <begin position="102"/>
        <end position="124"/>
    </location>
</feature>
<keyword evidence="1 4" id="KW-0812">Transmembrane</keyword>
<evidence type="ECO:0000313" key="7">
    <source>
        <dbReference type="Proteomes" id="UP000318681"/>
    </source>
</evidence>
<protein>
    <submittedName>
        <fullName evidence="6">MFS transporter</fullName>
    </submittedName>
</protein>
<keyword evidence="3 4" id="KW-0472">Membrane</keyword>
<name>A0A558RB24_9SPHN</name>
<feature type="transmembrane region" description="Helical" evidence="4">
    <location>
        <begin position="78"/>
        <end position="96"/>
    </location>
</feature>
<dbReference type="RefSeq" id="WP_145148202.1">
    <property type="nucleotide sequence ID" value="NZ_VNIM01000008.1"/>
</dbReference>
<dbReference type="EMBL" id="VNIM01000008">
    <property type="protein sequence ID" value="TVV76617.1"/>
    <property type="molecule type" value="Genomic_DNA"/>
</dbReference>
<comment type="caution">
    <text evidence="6">The sequence shown here is derived from an EMBL/GenBank/DDBJ whole genome shotgun (WGS) entry which is preliminary data.</text>
</comment>
<dbReference type="Proteomes" id="UP000318681">
    <property type="component" value="Unassembled WGS sequence"/>
</dbReference>
<accession>A0A558RB24</accession>
<evidence type="ECO:0000256" key="3">
    <source>
        <dbReference type="ARBA" id="ARBA00023136"/>
    </source>
</evidence>
<proteinExistence type="predicted"/>